<feature type="transmembrane region" description="Helical" evidence="8">
    <location>
        <begin position="111"/>
        <end position="129"/>
    </location>
</feature>
<feature type="transmembrane region" description="Helical" evidence="8">
    <location>
        <begin position="174"/>
        <end position="203"/>
    </location>
</feature>
<gene>
    <name evidence="10" type="ORF">C5Y93_20290</name>
</gene>
<dbReference type="Pfam" id="PF13231">
    <property type="entry name" value="PMT_2"/>
    <property type="match status" value="1"/>
</dbReference>
<keyword evidence="2" id="KW-1003">Cell membrane</keyword>
<accession>A0A2S8GIN1</accession>
<feature type="transmembrane region" description="Helical" evidence="8">
    <location>
        <begin position="349"/>
        <end position="367"/>
    </location>
</feature>
<feature type="transmembrane region" description="Helical" evidence="8">
    <location>
        <begin position="239"/>
        <end position="258"/>
    </location>
</feature>
<feature type="transmembrane region" description="Helical" evidence="8">
    <location>
        <begin position="379"/>
        <end position="399"/>
    </location>
</feature>
<keyword evidence="4" id="KW-0808">Transferase</keyword>
<protein>
    <recommendedName>
        <fullName evidence="9">Glycosyltransferase RgtA/B/C/D-like domain-containing protein</fullName>
    </recommendedName>
</protein>
<evidence type="ECO:0000313" key="10">
    <source>
        <dbReference type="EMBL" id="PQO44303.1"/>
    </source>
</evidence>
<feature type="transmembrane region" description="Helical" evidence="8">
    <location>
        <begin position="411"/>
        <end position="432"/>
    </location>
</feature>
<feature type="transmembrane region" description="Helical" evidence="8">
    <location>
        <begin position="65"/>
        <end position="91"/>
    </location>
</feature>
<dbReference type="GO" id="GO:0005886">
    <property type="term" value="C:plasma membrane"/>
    <property type="evidence" value="ECO:0007669"/>
    <property type="project" value="UniProtKB-SubCell"/>
</dbReference>
<evidence type="ECO:0000256" key="4">
    <source>
        <dbReference type="ARBA" id="ARBA00022679"/>
    </source>
</evidence>
<dbReference type="OrthoDB" id="9815691at2"/>
<evidence type="ECO:0000256" key="6">
    <source>
        <dbReference type="ARBA" id="ARBA00022989"/>
    </source>
</evidence>
<evidence type="ECO:0000259" key="9">
    <source>
        <dbReference type="Pfam" id="PF13231"/>
    </source>
</evidence>
<dbReference type="GO" id="GO:0009103">
    <property type="term" value="P:lipopolysaccharide biosynthetic process"/>
    <property type="evidence" value="ECO:0007669"/>
    <property type="project" value="UniProtKB-ARBA"/>
</dbReference>
<dbReference type="EMBL" id="PUHZ01000020">
    <property type="protein sequence ID" value="PQO44303.1"/>
    <property type="molecule type" value="Genomic_DNA"/>
</dbReference>
<dbReference type="InterPro" id="IPR050297">
    <property type="entry name" value="LipidA_mod_glycosyltrf_83"/>
</dbReference>
<dbReference type="GO" id="GO:0016763">
    <property type="term" value="F:pentosyltransferase activity"/>
    <property type="evidence" value="ECO:0007669"/>
    <property type="project" value="TreeGrafter"/>
</dbReference>
<reference evidence="10 11" key="1">
    <citation type="submission" date="2018-02" db="EMBL/GenBank/DDBJ databases">
        <title>Comparative genomes isolates from brazilian mangrove.</title>
        <authorList>
            <person name="Araujo J.E."/>
            <person name="Taketani R.G."/>
            <person name="Silva M.C.P."/>
            <person name="Loureco M.V."/>
            <person name="Andreote F.D."/>
        </authorList>
    </citation>
    <scope>NUCLEOTIDE SEQUENCE [LARGE SCALE GENOMIC DNA]</scope>
    <source>
        <strain evidence="10 11">Nap-Phe MGV</strain>
    </source>
</reference>
<keyword evidence="3" id="KW-0328">Glycosyltransferase</keyword>
<keyword evidence="6 8" id="KW-1133">Transmembrane helix</keyword>
<evidence type="ECO:0000256" key="1">
    <source>
        <dbReference type="ARBA" id="ARBA00004651"/>
    </source>
</evidence>
<feature type="transmembrane region" description="Helical" evidence="8">
    <location>
        <begin position="439"/>
        <end position="460"/>
    </location>
</feature>
<proteinExistence type="predicted"/>
<feature type="transmembrane region" description="Helical" evidence="8">
    <location>
        <begin position="136"/>
        <end position="154"/>
    </location>
</feature>
<comment type="caution">
    <text evidence="10">The sequence shown here is derived from an EMBL/GenBank/DDBJ whole genome shotgun (WGS) entry which is preliminary data.</text>
</comment>
<comment type="subcellular location">
    <subcellularLocation>
        <location evidence="1">Cell membrane</location>
        <topology evidence="1">Multi-pass membrane protein</topology>
    </subcellularLocation>
</comment>
<feature type="domain" description="Glycosyltransferase RgtA/B/C/D-like" evidence="9">
    <location>
        <begin position="61"/>
        <end position="204"/>
    </location>
</feature>
<name>A0A2S8GIN1_9BACT</name>
<feature type="transmembrane region" description="Helical" evidence="8">
    <location>
        <begin position="287"/>
        <end position="313"/>
    </location>
</feature>
<dbReference type="PANTHER" id="PTHR33908:SF3">
    <property type="entry name" value="UNDECAPRENYL PHOSPHATE-ALPHA-4-AMINO-4-DEOXY-L-ARABINOSE ARABINOSYL TRANSFERASE"/>
    <property type="match status" value="1"/>
</dbReference>
<evidence type="ECO:0000256" key="7">
    <source>
        <dbReference type="ARBA" id="ARBA00023136"/>
    </source>
</evidence>
<evidence type="ECO:0000256" key="8">
    <source>
        <dbReference type="SAM" id="Phobius"/>
    </source>
</evidence>
<keyword evidence="5 8" id="KW-0812">Transmembrane</keyword>
<dbReference type="PANTHER" id="PTHR33908">
    <property type="entry name" value="MANNOSYLTRANSFERASE YKCB-RELATED"/>
    <property type="match status" value="1"/>
</dbReference>
<sequence length="578" mass="63905">MKGGRLAPWLLAGVAAIAFFTNLGGTRLWDRDEPRNAGCAVEMLAADDWVTPRFNDEVRSHKPVLLYWLMMSAYSAFGVSEFSARFWSAALSVGVVLLTYDMGRRLLNPQAAFWGALALATSLMFTMAARIATPDALLIFTVTLTMWIFVWGVGDWSRSDSKYYPETWQKLALLYGAMGLAMLAKGPIGLVLPTAIIGMFLLIQRLPADESTGWRRWLAPLRPFAPLHFLKTCWFMRPGLALVASLAVALPWYLWVAFREFEWIRGFFLEHNVGRATAAMEGHQGPVIFYVVAVCIGFFPWSIFFLQSLLDFVAQIRQRAKQMPGLIFLACWCGVWITLFTIAKTKLPSYVTPCYPAIALLVGAALARVVSGETSVSRYWNLAGFSISIVVGLGFLIGVPLAMDQVIPGETILAIVGIAPLVGGLAAIYYFFGQSKPGAGLAVYGGASLAFVLLVFAFAAQRVDRHQMNQAVIAILEESDDELFAYNTLEPSWIFYSGRSIREINGDEATLQETIADSDSPLVVTTRGNYDRLSSETQRKLTVVESVPYFLRKEELILLAPQDSSLAKTALLRNSTSR</sequence>
<dbReference type="GO" id="GO:0010041">
    <property type="term" value="P:response to iron(III) ion"/>
    <property type="evidence" value="ECO:0007669"/>
    <property type="project" value="TreeGrafter"/>
</dbReference>
<evidence type="ECO:0000256" key="3">
    <source>
        <dbReference type="ARBA" id="ARBA00022676"/>
    </source>
</evidence>
<evidence type="ECO:0000256" key="5">
    <source>
        <dbReference type="ARBA" id="ARBA00022692"/>
    </source>
</evidence>
<keyword evidence="7 8" id="KW-0472">Membrane</keyword>
<evidence type="ECO:0000313" key="11">
    <source>
        <dbReference type="Proteomes" id="UP000237819"/>
    </source>
</evidence>
<dbReference type="AlphaFoldDB" id="A0A2S8GIN1"/>
<dbReference type="RefSeq" id="WP_105337272.1">
    <property type="nucleotide sequence ID" value="NZ_PUHZ01000020.1"/>
</dbReference>
<feature type="transmembrane region" description="Helical" evidence="8">
    <location>
        <begin position="6"/>
        <end position="25"/>
    </location>
</feature>
<organism evidence="10 11">
    <name type="scientific">Blastopirellula marina</name>
    <dbReference type="NCBI Taxonomy" id="124"/>
    <lineage>
        <taxon>Bacteria</taxon>
        <taxon>Pseudomonadati</taxon>
        <taxon>Planctomycetota</taxon>
        <taxon>Planctomycetia</taxon>
        <taxon>Pirellulales</taxon>
        <taxon>Pirellulaceae</taxon>
        <taxon>Blastopirellula</taxon>
    </lineage>
</organism>
<dbReference type="Proteomes" id="UP000237819">
    <property type="component" value="Unassembled WGS sequence"/>
</dbReference>
<dbReference type="InterPro" id="IPR038731">
    <property type="entry name" value="RgtA/B/C-like"/>
</dbReference>
<feature type="transmembrane region" description="Helical" evidence="8">
    <location>
        <begin position="325"/>
        <end position="343"/>
    </location>
</feature>
<evidence type="ECO:0000256" key="2">
    <source>
        <dbReference type="ARBA" id="ARBA00022475"/>
    </source>
</evidence>